<proteinExistence type="predicted"/>
<dbReference type="PANTHER" id="PTHR26379:SF477">
    <property type="entry name" value="OS08G0129000 PROTEIN"/>
    <property type="match status" value="1"/>
</dbReference>
<dbReference type="PROSITE" id="PS50097">
    <property type="entry name" value="BTB"/>
    <property type="match status" value="1"/>
</dbReference>
<reference evidence="5" key="2">
    <citation type="submission" date="2013-12" db="EMBL/GenBank/DDBJ databases">
        <authorList>
            <person name="Yu Y."/>
            <person name="Lee S."/>
            <person name="de Baynast K."/>
            <person name="Wissotski M."/>
            <person name="Liu L."/>
            <person name="Talag J."/>
            <person name="Goicoechea J."/>
            <person name="Angelova A."/>
            <person name="Jetty R."/>
            <person name="Kudrna D."/>
            <person name="Golser W."/>
            <person name="Rivera L."/>
            <person name="Zhang J."/>
            <person name="Wing R."/>
        </authorList>
    </citation>
    <scope>NUCLEOTIDE SEQUENCE</scope>
</reference>
<comment type="pathway">
    <text evidence="1">Protein modification; protein ubiquitination.</text>
</comment>
<name>A0A0D9X413_9ORYZ</name>
<feature type="region of interest" description="Disordered" evidence="2">
    <location>
        <begin position="54"/>
        <end position="81"/>
    </location>
</feature>
<dbReference type="EnsemblPlants" id="LPERR08G01980.1">
    <property type="protein sequence ID" value="LPERR08G01980.1"/>
    <property type="gene ID" value="LPERR08G01980"/>
</dbReference>
<dbReference type="SUPFAM" id="SSF54695">
    <property type="entry name" value="POZ domain"/>
    <property type="match status" value="1"/>
</dbReference>
<dbReference type="Pfam" id="PF00651">
    <property type="entry name" value="BTB"/>
    <property type="match status" value="1"/>
</dbReference>
<feature type="domain" description="BTB" evidence="3">
    <location>
        <begin position="157"/>
        <end position="230"/>
    </location>
</feature>
<dbReference type="GO" id="GO:0016567">
    <property type="term" value="P:protein ubiquitination"/>
    <property type="evidence" value="ECO:0007669"/>
    <property type="project" value="InterPro"/>
</dbReference>
<dbReference type="InterPro" id="IPR045005">
    <property type="entry name" value="BPM1-6"/>
</dbReference>
<keyword evidence="5" id="KW-1185">Reference proteome</keyword>
<evidence type="ECO:0000313" key="4">
    <source>
        <dbReference type="EnsemblPlants" id="LPERR08G01980.1"/>
    </source>
</evidence>
<dbReference type="PANTHER" id="PTHR26379">
    <property type="entry name" value="BTB/POZ AND MATH DOMAIN-CONTAINING PROTEIN 1"/>
    <property type="match status" value="1"/>
</dbReference>
<dbReference type="AlphaFoldDB" id="A0A0D9X413"/>
<reference evidence="4" key="3">
    <citation type="submission" date="2015-04" db="UniProtKB">
        <authorList>
            <consortium name="EnsemblPlants"/>
        </authorList>
    </citation>
    <scope>IDENTIFICATION</scope>
</reference>
<dbReference type="STRING" id="77586.A0A0D9X413"/>
<dbReference type="SMART" id="SM00225">
    <property type="entry name" value="BTB"/>
    <property type="match status" value="1"/>
</dbReference>
<dbReference type="eggNOG" id="KOG1987">
    <property type="taxonomic scope" value="Eukaryota"/>
</dbReference>
<sequence>MAATESTSKMKTVTGTHRFTFHGYSLSKGVGAGRCFRSGTFTVGGFDWASAATTPTATTAPRPGPSSSSASSTRTPAAPQRVFASNRPDAACFGRRAFMERAKLEASPSCLRDDCVVIDCAVTVVLDKPVVAATDDGNLPPSNILRQIVSQIEADGADVTFTVGEEGNNPEKFTAHRLMLAARLPVFRAELYGAMRENDSSHVITITDIQPSVFKAFLHFIYTDDMPPELLAVAGEEDENNNTTKVDMARHLLVAARTDTAWRGYG</sequence>
<dbReference type="InterPro" id="IPR000210">
    <property type="entry name" value="BTB/POZ_dom"/>
</dbReference>
<dbReference type="Gene3D" id="3.30.710.10">
    <property type="entry name" value="Potassium Channel Kv1.1, Chain A"/>
    <property type="match status" value="1"/>
</dbReference>
<evidence type="ECO:0000256" key="1">
    <source>
        <dbReference type="ARBA" id="ARBA00004906"/>
    </source>
</evidence>
<dbReference type="InterPro" id="IPR011333">
    <property type="entry name" value="SKP1/BTB/POZ_sf"/>
</dbReference>
<evidence type="ECO:0000256" key="2">
    <source>
        <dbReference type="SAM" id="MobiDB-lite"/>
    </source>
</evidence>
<reference evidence="4 5" key="1">
    <citation type="submission" date="2012-08" db="EMBL/GenBank/DDBJ databases">
        <title>Oryza genome evolution.</title>
        <authorList>
            <person name="Wing R.A."/>
        </authorList>
    </citation>
    <scope>NUCLEOTIDE SEQUENCE</scope>
</reference>
<dbReference type="HOGENOM" id="CLU_004253_2_0_1"/>
<evidence type="ECO:0000313" key="5">
    <source>
        <dbReference type="Proteomes" id="UP000032180"/>
    </source>
</evidence>
<feature type="compositionally biased region" description="Low complexity" evidence="2">
    <location>
        <begin position="54"/>
        <end position="79"/>
    </location>
</feature>
<accession>A0A0D9X413</accession>
<dbReference type="Gramene" id="LPERR08G01980.1">
    <property type="protein sequence ID" value="LPERR08G01980.1"/>
    <property type="gene ID" value="LPERR08G01980"/>
</dbReference>
<evidence type="ECO:0000259" key="3">
    <source>
        <dbReference type="PROSITE" id="PS50097"/>
    </source>
</evidence>
<dbReference type="Proteomes" id="UP000032180">
    <property type="component" value="Chromosome 8"/>
</dbReference>
<protein>
    <recommendedName>
        <fullName evidence="3">BTB domain-containing protein</fullName>
    </recommendedName>
</protein>
<dbReference type="SUPFAM" id="SSF49599">
    <property type="entry name" value="TRAF domain-like"/>
    <property type="match status" value="2"/>
</dbReference>
<organism evidence="4 5">
    <name type="scientific">Leersia perrieri</name>
    <dbReference type="NCBI Taxonomy" id="77586"/>
    <lineage>
        <taxon>Eukaryota</taxon>
        <taxon>Viridiplantae</taxon>
        <taxon>Streptophyta</taxon>
        <taxon>Embryophyta</taxon>
        <taxon>Tracheophyta</taxon>
        <taxon>Spermatophyta</taxon>
        <taxon>Magnoliopsida</taxon>
        <taxon>Liliopsida</taxon>
        <taxon>Poales</taxon>
        <taxon>Poaceae</taxon>
        <taxon>BOP clade</taxon>
        <taxon>Oryzoideae</taxon>
        <taxon>Oryzeae</taxon>
        <taxon>Oryzinae</taxon>
        <taxon>Leersia</taxon>
    </lineage>
</organism>